<evidence type="ECO:0000313" key="2">
    <source>
        <dbReference type="Proteomes" id="UP000712281"/>
    </source>
</evidence>
<dbReference type="Proteomes" id="UP000712281">
    <property type="component" value="Unassembled WGS sequence"/>
</dbReference>
<name>A0A8S9LLS1_BRACR</name>
<organism evidence="1 2">
    <name type="scientific">Brassica cretica</name>
    <name type="common">Mustard</name>
    <dbReference type="NCBI Taxonomy" id="69181"/>
    <lineage>
        <taxon>Eukaryota</taxon>
        <taxon>Viridiplantae</taxon>
        <taxon>Streptophyta</taxon>
        <taxon>Embryophyta</taxon>
        <taxon>Tracheophyta</taxon>
        <taxon>Spermatophyta</taxon>
        <taxon>Magnoliopsida</taxon>
        <taxon>eudicotyledons</taxon>
        <taxon>Gunneridae</taxon>
        <taxon>Pentapetalae</taxon>
        <taxon>rosids</taxon>
        <taxon>malvids</taxon>
        <taxon>Brassicales</taxon>
        <taxon>Brassicaceae</taxon>
        <taxon>Brassiceae</taxon>
        <taxon>Brassica</taxon>
    </lineage>
</organism>
<evidence type="ECO:0000313" key="1">
    <source>
        <dbReference type="EMBL" id="KAF2608474.1"/>
    </source>
</evidence>
<proteinExistence type="predicted"/>
<protein>
    <submittedName>
        <fullName evidence="1">Uncharacterized protein</fullName>
    </submittedName>
</protein>
<accession>A0A8S9LLS1</accession>
<dbReference type="AlphaFoldDB" id="A0A8S9LLS1"/>
<dbReference type="EMBL" id="QGKW02000276">
    <property type="protein sequence ID" value="KAF2608474.1"/>
    <property type="molecule type" value="Genomic_DNA"/>
</dbReference>
<comment type="caution">
    <text evidence="1">The sequence shown here is derived from an EMBL/GenBank/DDBJ whole genome shotgun (WGS) entry which is preliminary data.</text>
</comment>
<sequence>MAPKRHMSIIQGHTSNAMGWFKRFFYVRIDGASVEENCLPLFRGIWNFHRGTCLLSAIFPAMVHFLDSFTLDRIRNAVALYRS</sequence>
<gene>
    <name evidence="1" type="ORF">F2Q68_00044319</name>
</gene>
<reference evidence="1" key="1">
    <citation type="submission" date="2019-12" db="EMBL/GenBank/DDBJ databases">
        <title>Genome sequencing and annotation of Brassica cretica.</title>
        <authorList>
            <person name="Studholme D.J."/>
            <person name="Sarris P.F."/>
        </authorList>
    </citation>
    <scope>NUCLEOTIDE SEQUENCE</scope>
    <source>
        <strain evidence="1">PFS-001/15</strain>
        <tissue evidence="1">Leaf</tissue>
    </source>
</reference>